<proteinExistence type="predicted"/>
<feature type="region of interest" description="Disordered" evidence="1">
    <location>
        <begin position="321"/>
        <end position="341"/>
    </location>
</feature>
<evidence type="ECO:0000313" key="3">
    <source>
        <dbReference type="Proteomes" id="UP000054937"/>
    </source>
</evidence>
<protein>
    <recommendedName>
        <fullName evidence="4">EF-hand domain-containing protein</fullName>
    </recommendedName>
</protein>
<dbReference type="AlphaFoldDB" id="A0A0V0R7A8"/>
<sequence>MNHINLENFWKSDQISVTMNEFVHFMSLINLYPDENEIQELQQDLADEYNKVYLKIVCNKIKPWKAQENAMLEFIQQRALNIAQSSKKRATQQFKIQKQDKNRPRTANYSAGRPISAITTKSYKTKASGISDLREIPKPREAPKNKSKYYLQKFQEKQKETDRLLKLTINKGKNEYEYEMLINMGDANEISQKLNSKVTYRAYKDANGDLKVHVYEFDKFLKQLTLEEFQREYNLIKNKYNEKQNKNIWEHLSENKKNQGQKTFSKGGMEDDYDEHELNRKGFKNNERVQDLKKVLLDTMVLTNILKEQLAVLNRKGINQQANQQQNKNNHTFDKSGSQFH</sequence>
<dbReference type="OMA" id="FHKIQIE"/>
<dbReference type="EMBL" id="LDAU01000029">
    <property type="protein sequence ID" value="KRX10364.1"/>
    <property type="molecule type" value="Genomic_DNA"/>
</dbReference>
<dbReference type="Proteomes" id="UP000054937">
    <property type="component" value="Unassembled WGS sequence"/>
</dbReference>
<reference evidence="2 3" key="1">
    <citation type="journal article" date="2015" name="Sci. Rep.">
        <title>Genome of the facultative scuticociliatosis pathogen Pseudocohnilembus persalinus provides insight into its virulence through horizontal gene transfer.</title>
        <authorList>
            <person name="Xiong J."/>
            <person name="Wang G."/>
            <person name="Cheng J."/>
            <person name="Tian M."/>
            <person name="Pan X."/>
            <person name="Warren A."/>
            <person name="Jiang C."/>
            <person name="Yuan D."/>
            <person name="Miao W."/>
        </authorList>
    </citation>
    <scope>NUCLEOTIDE SEQUENCE [LARGE SCALE GENOMIC DNA]</scope>
    <source>
        <strain evidence="2">36N120E</strain>
    </source>
</reference>
<accession>A0A0V0R7A8</accession>
<evidence type="ECO:0008006" key="4">
    <source>
        <dbReference type="Google" id="ProtNLM"/>
    </source>
</evidence>
<keyword evidence="3" id="KW-1185">Reference proteome</keyword>
<evidence type="ECO:0000256" key="1">
    <source>
        <dbReference type="SAM" id="MobiDB-lite"/>
    </source>
</evidence>
<gene>
    <name evidence="2" type="ORF">PPERSA_00844</name>
</gene>
<evidence type="ECO:0000313" key="2">
    <source>
        <dbReference type="EMBL" id="KRX10364.1"/>
    </source>
</evidence>
<feature type="compositionally biased region" description="Low complexity" evidence="1">
    <location>
        <begin position="321"/>
        <end position="330"/>
    </location>
</feature>
<comment type="caution">
    <text evidence="2">The sequence shown here is derived from an EMBL/GenBank/DDBJ whole genome shotgun (WGS) entry which is preliminary data.</text>
</comment>
<feature type="region of interest" description="Disordered" evidence="1">
    <location>
        <begin position="91"/>
        <end position="110"/>
    </location>
</feature>
<organism evidence="2 3">
    <name type="scientific">Pseudocohnilembus persalinus</name>
    <name type="common">Ciliate</name>
    <dbReference type="NCBI Taxonomy" id="266149"/>
    <lineage>
        <taxon>Eukaryota</taxon>
        <taxon>Sar</taxon>
        <taxon>Alveolata</taxon>
        <taxon>Ciliophora</taxon>
        <taxon>Intramacronucleata</taxon>
        <taxon>Oligohymenophorea</taxon>
        <taxon>Scuticociliatia</taxon>
        <taxon>Philasterida</taxon>
        <taxon>Pseudocohnilembidae</taxon>
        <taxon>Pseudocohnilembus</taxon>
    </lineage>
</organism>
<name>A0A0V0R7A8_PSEPJ</name>
<dbReference type="InParanoid" id="A0A0V0R7A8"/>
<dbReference type="OrthoDB" id="295201at2759"/>